<sequence>MVRISVELPDEVAEALGRLAHGRQSTPAALLSRWAEEATAFQAELDSRLTEGLADLAAGRTASHEEVMADLQNWAEDLEARHRDTR</sequence>
<organism evidence="1 2">
    <name type="scientific">Falsiroseomonas algicola</name>
    <dbReference type="NCBI Taxonomy" id="2716930"/>
    <lineage>
        <taxon>Bacteria</taxon>
        <taxon>Pseudomonadati</taxon>
        <taxon>Pseudomonadota</taxon>
        <taxon>Alphaproteobacteria</taxon>
        <taxon>Acetobacterales</taxon>
        <taxon>Roseomonadaceae</taxon>
        <taxon>Falsiroseomonas</taxon>
    </lineage>
</organism>
<reference evidence="1 2" key="1">
    <citation type="submission" date="2020-02" db="EMBL/GenBank/DDBJ databases">
        <authorList>
            <person name="Kim H.M."/>
            <person name="Jeon C.O."/>
        </authorList>
    </citation>
    <scope>NUCLEOTIDE SEQUENCE [LARGE SCALE GENOMIC DNA]</scope>
    <source>
        <strain evidence="1 2">PeD5</strain>
    </source>
</reference>
<name>A0A6M1LGX9_9PROT</name>
<gene>
    <name evidence="1" type="ORF">G3576_05280</name>
</gene>
<evidence type="ECO:0008006" key="3">
    <source>
        <dbReference type="Google" id="ProtNLM"/>
    </source>
</evidence>
<dbReference type="AlphaFoldDB" id="A0A6M1LGX9"/>
<dbReference type="EMBL" id="JAAIKB010000001">
    <property type="protein sequence ID" value="NGM19417.1"/>
    <property type="molecule type" value="Genomic_DNA"/>
</dbReference>
<proteinExistence type="predicted"/>
<dbReference type="RefSeq" id="WP_164693240.1">
    <property type="nucleotide sequence ID" value="NZ_JAAIKB010000001.1"/>
</dbReference>
<reference evidence="1 2" key="2">
    <citation type="submission" date="2020-03" db="EMBL/GenBank/DDBJ databases">
        <title>Roseomonas stagni sp. nov., isolated from pond water in Japan.</title>
        <authorList>
            <person name="Furuhata K."/>
            <person name="Miyamoto H."/>
            <person name="Goto K."/>
        </authorList>
    </citation>
    <scope>NUCLEOTIDE SEQUENCE [LARGE SCALE GENOMIC DNA]</scope>
    <source>
        <strain evidence="1 2">PeD5</strain>
    </source>
</reference>
<evidence type="ECO:0000313" key="2">
    <source>
        <dbReference type="Proteomes" id="UP000475385"/>
    </source>
</evidence>
<keyword evidence="2" id="KW-1185">Reference proteome</keyword>
<comment type="caution">
    <text evidence="1">The sequence shown here is derived from an EMBL/GenBank/DDBJ whole genome shotgun (WGS) entry which is preliminary data.</text>
</comment>
<protein>
    <recommendedName>
        <fullName evidence="3">CopG family transcriptional regulator</fullName>
    </recommendedName>
</protein>
<accession>A0A6M1LGX9</accession>
<dbReference type="Proteomes" id="UP000475385">
    <property type="component" value="Unassembled WGS sequence"/>
</dbReference>
<evidence type="ECO:0000313" key="1">
    <source>
        <dbReference type="EMBL" id="NGM19417.1"/>
    </source>
</evidence>